<sequence>MFWQPYFFQIREIFGVVLFSCNTPGNTFWHWHKNRSESKWAGREEGTAETQAPAPVRVGLLASAPLSLSLVLQAIERDVDMLSLISPRPFFHHHGLFPSGRPCSVLNKVYLQCPM</sequence>
<dbReference type="Proteomes" id="UP001157502">
    <property type="component" value="Chromosome 17"/>
</dbReference>
<gene>
    <name evidence="1" type="ORF">DPEC_G00208080</name>
</gene>
<accession>A0ACC2G5B4</accession>
<organism evidence="1 2">
    <name type="scientific">Dallia pectoralis</name>
    <name type="common">Alaska blackfish</name>
    <dbReference type="NCBI Taxonomy" id="75939"/>
    <lineage>
        <taxon>Eukaryota</taxon>
        <taxon>Metazoa</taxon>
        <taxon>Chordata</taxon>
        <taxon>Craniata</taxon>
        <taxon>Vertebrata</taxon>
        <taxon>Euteleostomi</taxon>
        <taxon>Actinopterygii</taxon>
        <taxon>Neopterygii</taxon>
        <taxon>Teleostei</taxon>
        <taxon>Protacanthopterygii</taxon>
        <taxon>Esociformes</taxon>
        <taxon>Umbridae</taxon>
        <taxon>Dallia</taxon>
    </lineage>
</organism>
<dbReference type="EMBL" id="CM055744">
    <property type="protein sequence ID" value="KAJ7998747.1"/>
    <property type="molecule type" value="Genomic_DNA"/>
</dbReference>
<keyword evidence="2" id="KW-1185">Reference proteome</keyword>
<proteinExistence type="predicted"/>
<protein>
    <submittedName>
        <fullName evidence="1">Uncharacterized protein</fullName>
    </submittedName>
</protein>
<reference evidence="1" key="1">
    <citation type="submission" date="2021-05" db="EMBL/GenBank/DDBJ databases">
        <authorList>
            <person name="Pan Q."/>
            <person name="Jouanno E."/>
            <person name="Zahm M."/>
            <person name="Klopp C."/>
            <person name="Cabau C."/>
            <person name="Louis A."/>
            <person name="Berthelot C."/>
            <person name="Parey E."/>
            <person name="Roest Crollius H."/>
            <person name="Montfort J."/>
            <person name="Robinson-Rechavi M."/>
            <person name="Bouchez O."/>
            <person name="Lampietro C."/>
            <person name="Lopez Roques C."/>
            <person name="Donnadieu C."/>
            <person name="Postlethwait J."/>
            <person name="Bobe J."/>
            <person name="Dillon D."/>
            <person name="Chandos A."/>
            <person name="von Hippel F."/>
            <person name="Guiguen Y."/>
        </authorList>
    </citation>
    <scope>NUCLEOTIDE SEQUENCE</scope>
    <source>
        <strain evidence="1">YG-Jan2019</strain>
    </source>
</reference>
<evidence type="ECO:0000313" key="2">
    <source>
        <dbReference type="Proteomes" id="UP001157502"/>
    </source>
</evidence>
<comment type="caution">
    <text evidence="1">The sequence shown here is derived from an EMBL/GenBank/DDBJ whole genome shotgun (WGS) entry which is preliminary data.</text>
</comment>
<name>A0ACC2G5B4_DALPE</name>
<evidence type="ECO:0000313" key="1">
    <source>
        <dbReference type="EMBL" id="KAJ7998747.1"/>
    </source>
</evidence>